<dbReference type="Gene3D" id="3.90.320.10">
    <property type="match status" value="1"/>
</dbReference>
<dbReference type="SUPFAM" id="SSF52540">
    <property type="entry name" value="P-loop containing nucleoside triphosphate hydrolases"/>
    <property type="match status" value="1"/>
</dbReference>
<evidence type="ECO:0000256" key="11">
    <source>
        <dbReference type="ARBA" id="ARBA00034617"/>
    </source>
</evidence>
<evidence type="ECO:0000259" key="17">
    <source>
        <dbReference type="PROSITE" id="PS51198"/>
    </source>
</evidence>
<evidence type="ECO:0000256" key="13">
    <source>
        <dbReference type="ARBA" id="ARBA00034923"/>
    </source>
</evidence>
<dbReference type="InterPro" id="IPR000212">
    <property type="entry name" value="DNA_helicase_UvrD/REP"/>
</dbReference>
<sequence length="1143" mass="124616">MTRQLVKPMPEHIARSQRAASDPTSSVWVTANAGSGKTYVLTARVLRLLLSGVKPEEILCLTYTKAAAAEMRGRVAERLGQWTLMDDKALVASLADLEGAPPTAAMILRARSLFAHALETPGGLKIQTIHAFCESVLHRFPKEAGVPFDFTVLEDHERDTMLVEAREQVIAAGVRGTENAAAVETLMGLLSEFQIEQSIVEALGQQRILRKVLAEAPEAKRQLRKLIGGAGSIDDVLTEIDEGYPLSAAEHAEIFALVRPDPNGTDFVDRLSQIDPERPDPEALLDAFLTQAERTARKTLLKKAIAAPIPEIAARLVAEGARLERLALKLVAAELVERSEAMLTIVAAISAHYEAAKRARSLLDFDDLIGRLAALLEDEALGPWVQYKLDSGISHILVDESQDTNAEQWRVVEALVADFFTGQSAAQRPRTVFAVGDQKQSIFSFQGADPEEFITAGRKYELSAQTVRMEFRRQPLHTSFRTLPNLLAAVDTVFAREELRLAALEESGLAHDTARAEGGGVVTLWPPIKDVEDETDPANWPTKAPDAMTKSAPRRVAERMAREIRGWIDSGRPLGPRGRAVRADDVLILVQVRSVLFHEIIRALIREGLPTPGADRLAVTTHIAALDLMALGDVLLNPADDLQLAALLRSPLFEVSEDDLLAVAQTRPADASLWSALERSSIASVREAHERLHGWRSRLDFERPFNFYADVLYAGGGLRRLRSRLGSEVDDVAAQFLDLALAHEQEEQPSLQGFLWALRSREVIIKRELGETGAGVRVMTVHGAKGLEAPIVILADAASTEEGRGMRTVFMQARPPLFLHAPNKKSHVEESRDFKVEADAAQRREYWRKLYVAMTRAEDELYVTGYLTKARDGADSWYQAIETALRPEAEIVADPEGATMALVFPAERAGEVAARASATPAAAAAGGLDLPTLPAYRLRRIVRPSSALADTAPEAVLETTAEHIADRRDPEAARREGLALHALLQHLGRLAPESWPAVIDKAMPVLLPEAPERHAALGQKARSILTRPDLAQLFGSNSRAEVPILAQGTRNGQPVTIAGRIDRLVVEPDRVLVVDYKSDAIAPGAPEGVPAAYLAQLGLYAQIAGLLFPSHEVAAAILWTGPESLMNLPQGILREAVSGFTIG</sequence>
<dbReference type="GO" id="GO:0000725">
    <property type="term" value="P:recombinational repair"/>
    <property type="evidence" value="ECO:0007669"/>
    <property type="project" value="TreeGrafter"/>
</dbReference>
<dbReference type="PROSITE" id="PS51217">
    <property type="entry name" value="UVRD_HELICASE_CTER"/>
    <property type="match status" value="1"/>
</dbReference>
<evidence type="ECO:0000256" key="9">
    <source>
        <dbReference type="ARBA" id="ARBA00023204"/>
    </source>
</evidence>
<evidence type="ECO:0000313" key="20">
    <source>
        <dbReference type="Proteomes" id="UP000782610"/>
    </source>
</evidence>
<keyword evidence="2 15" id="KW-0547">Nucleotide-binding</keyword>
<dbReference type="EC" id="5.6.2.4" evidence="12"/>
<evidence type="ECO:0000256" key="7">
    <source>
        <dbReference type="ARBA" id="ARBA00022840"/>
    </source>
</evidence>
<keyword evidence="5 15" id="KW-0347">Helicase</keyword>
<evidence type="ECO:0000256" key="1">
    <source>
        <dbReference type="ARBA" id="ARBA00022722"/>
    </source>
</evidence>
<evidence type="ECO:0000256" key="14">
    <source>
        <dbReference type="ARBA" id="ARBA00048988"/>
    </source>
</evidence>
<evidence type="ECO:0000256" key="4">
    <source>
        <dbReference type="ARBA" id="ARBA00022801"/>
    </source>
</evidence>
<dbReference type="PANTHER" id="PTHR11070:SF2">
    <property type="entry name" value="ATP-DEPENDENT DNA HELICASE SRS2"/>
    <property type="match status" value="1"/>
</dbReference>
<keyword evidence="4 15" id="KW-0378">Hydrolase</keyword>
<comment type="catalytic activity">
    <reaction evidence="11">
        <text>Couples ATP hydrolysis with the unwinding of duplex DNA by translocating in the 3'-5' direction.</text>
        <dbReference type="EC" id="5.6.2.4"/>
    </reaction>
</comment>
<keyword evidence="10" id="KW-0413">Isomerase</keyword>
<keyword evidence="6" id="KW-0269">Exonuclease</keyword>
<evidence type="ECO:0000256" key="15">
    <source>
        <dbReference type="PROSITE-ProRule" id="PRU00560"/>
    </source>
</evidence>
<accession>A0A933NX40</accession>
<evidence type="ECO:0000256" key="3">
    <source>
        <dbReference type="ARBA" id="ARBA00022763"/>
    </source>
</evidence>
<dbReference type="Proteomes" id="UP000782610">
    <property type="component" value="Unassembled WGS sequence"/>
</dbReference>
<dbReference type="SUPFAM" id="SSF52980">
    <property type="entry name" value="Restriction endonuclease-like"/>
    <property type="match status" value="1"/>
</dbReference>
<dbReference type="GO" id="GO:0004527">
    <property type="term" value="F:exonuclease activity"/>
    <property type="evidence" value="ECO:0007669"/>
    <property type="project" value="UniProtKB-KW"/>
</dbReference>
<comment type="catalytic activity">
    <reaction evidence="14">
        <text>ATP + H2O = ADP + phosphate + H(+)</text>
        <dbReference type="Rhea" id="RHEA:13065"/>
        <dbReference type="ChEBI" id="CHEBI:15377"/>
        <dbReference type="ChEBI" id="CHEBI:15378"/>
        <dbReference type="ChEBI" id="CHEBI:30616"/>
        <dbReference type="ChEBI" id="CHEBI:43474"/>
        <dbReference type="ChEBI" id="CHEBI:456216"/>
        <dbReference type="EC" id="5.6.2.4"/>
    </reaction>
</comment>
<evidence type="ECO:0000256" key="2">
    <source>
        <dbReference type="ARBA" id="ARBA00022741"/>
    </source>
</evidence>
<proteinExistence type="predicted"/>
<evidence type="ECO:0000256" key="16">
    <source>
        <dbReference type="SAM" id="MobiDB-lite"/>
    </source>
</evidence>
<dbReference type="GO" id="GO:0033202">
    <property type="term" value="C:DNA helicase complex"/>
    <property type="evidence" value="ECO:0007669"/>
    <property type="project" value="TreeGrafter"/>
</dbReference>
<evidence type="ECO:0000256" key="6">
    <source>
        <dbReference type="ARBA" id="ARBA00022839"/>
    </source>
</evidence>
<gene>
    <name evidence="19" type="primary">addA</name>
    <name evidence="19" type="ORF">HY834_00555</name>
</gene>
<dbReference type="InterPro" id="IPR011335">
    <property type="entry name" value="Restrct_endonuc-II-like"/>
</dbReference>
<evidence type="ECO:0000313" key="19">
    <source>
        <dbReference type="EMBL" id="MBI4920213.1"/>
    </source>
</evidence>
<evidence type="ECO:0000256" key="12">
    <source>
        <dbReference type="ARBA" id="ARBA00034808"/>
    </source>
</evidence>
<dbReference type="GO" id="GO:0005524">
    <property type="term" value="F:ATP binding"/>
    <property type="evidence" value="ECO:0007669"/>
    <property type="project" value="UniProtKB-UniRule"/>
</dbReference>
<dbReference type="PANTHER" id="PTHR11070">
    <property type="entry name" value="UVRD / RECB / PCRA DNA HELICASE FAMILY MEMBER"/>
    <property type="match status" value="1"/>
</dbReference>
<dbReference type="InterPro" id="IPR038726">
    <property type="entry name" value="PDDEXK_AddAB-type"/>
</dbReference>
<dbReference type="Pfam" id="PF13361">
    <property type="entry name" value="UvrD_C"/>
    <property type="match status" value="1"/>
</dbReference>
<keyword evidence="1" id="KW-0540">Nuclease</keyword>
<dbReference type="Pfam" id="PF00580">
    <property type="entry name" value="UvrD-helicase"/>
    <property type="match status" value="1"/>
</dbReference>
<dbReference type="EMBL" id="JACRAF010000003">
    <property type="protein sequence ID" value="MBI4920213.1"/>
    <property type="molecule type" value="Genomic_DNA"/>
</dbReference>
<dbReference type="InterPro" id="IPR014151">
    <property type="entry name" value="DNA_helicase_AddA"/>
</dbReference>
<keyword evidence="3" id="KW-0227">DNA damage</keyword>
<feature type="domain" description="UvrD-like helicase C-terminal" evidence="18">
    <location>
        <begin position="484"/>
        <end position="786"/>
    </location>
</feature>
<comment type="caution">
    <text evidence="19">The sequence shown here is derived from an EMBL/GenBank/DDBJ whole genome shotgun (WGS) entry which is preliminary data.</text>
</comment>
<dbReference type="GO" id="GO:0003677">
    <property type="term" value="F:DNA binding"/>
    <property type="evidence" value="ECO:0007669"/>
    <property type="project" value="UniProtKB-KW"/>
</dbReference>
<name>A0A933NX40_9HYPH</name>
<dbReference type="AlphaFoldDB" id="A0A933NX40"/>
<dbReference type="InterPro" id="IPR014016">
    <property type="entry name" value="UvrD-like_ATP-bd"/>
</dbReference>
<keyword evidence="7 15" id="KW-0067">ATP-binding</keyword>
<organism evidence="19 20">
    <name type="scientific">Devosia nanyangense</name>
    <dbReference type="NCBI Taxonomy" id="1228055"/>
    <lineage>
        <taxon>Bacteria</taxon>
        <taxon>Pseudomonadati</taxon>
        <taxon>Pseudomonadota</taxon>
        <taxon>Alphaproteobacteria</taxon>
        <taxon>Hyphomicrobiales</taxon>
        <taxon>Devosiaceae</taxon>
        <taxon>Devosia</taxon>
    </lineage>
</organism>
<dbReference type="InterPro" id="IPR027417">
    <property type="entry name" value="P-loop_NTPase"/>
</dbReference>
<protein>
    <recommendedName>
        <fullName evidence="12">DNA 3'-5' helicase</fullName>
        <ecNumber evidence="12">5.6.2.4</ecNumber>
    </recommendedName>
    <alternativeName>
        <fullName evidence="13">DNA 3'-5' helicase II</fullName>
    </alternativeName>
</protein>
<evidence type="ECO:0000256" key="5">
    <source>
        <dbReference type="ARBA" id="ARBA00022806"/>
    </source>
</evidence>
<feature type="region of interest" description="Disordered" evidence="16">
    <location>
        <begin position="532"/>
        <end position="552"/>
    </location>
</feature>
<evidence type="ECO:0000259" key="18">
    <source>
        <dbReference type="PROSITE" id="PS51217"/>
    </source>
</evidence>
<feature type="binding site" evidence="15">
    <location>
        <begin position="31"/>
        <end position="38"/>
    </location>
    <ligand>
        <name>ATP</name>
        <dbReference type="ChEBI" id="CHEBI:30616"/>
    </ligand>
</feature>
<evidence type="ECO:0000256" key="10">
    <source>
        <dbReference type="ARBA" id="ARBA00023235"/>
    </source>
</evidence>
<keyword evidence="9" id="KW-0234">DNA repair</keyword>
<dbReference type="NCBIfam" id="TIGR02784">
    <property type="entry name" value="addA_alphas"/>
    <property type="match status" value="1"/>
</dbReference>
<dbReference type="InterPro" id="IPR011604">
    <property type="entry name" value="PDDEXK-like_dom_sf"/>
</dbReference>
<dbReference type="GO" id="GO:0005829">
    <property type="term" value="C:cytosol"/>
    <property type="evidence" value="ECO:0007669"/>
    <property type="project" value="TreeGrafter"/>
</dbReference>
<dbReference type="Gene3D" id="1.10.486.10">
    <property type="entry name" value="PCRA, domain 4"/>
    <property type="match status" value="1"/>
</dbReference>
<feature type="domain" description="UvrD-like helicase ATP-binding" evidence="17">
    <location>
        <begin position="10"/>
        <end position="483"/>
    </location>
</feature>
<dbReference type="Pfam" id="PF12705">
    <property type="entry name" value="PDDEXK_1"/>
    <property type="match status" value="1"/>
</dbReference>
<dbReference type="GO" id="GO:0043138">
    <property type="term" value="F:3'-5' DNA helicase activity"/>
    <property type="evidence" value="ECO:0007669"/>
    <property type="project" value="UniProtKB-EC"/>
</dbReference>
<dbReference type="Gene3D" id="3.40.50.300">
    <property type="entry name" value="P-loop containing nucleotide triphosphate hydrolases"/>
    <property type="match status" value="4"/>
</dbReference>
<keyword evidence="8" id="KW-0238">DNA-binding</keyword>
<dbReference type="InterPro" id="IPR014017">
    <property type="entry name" value="DNA_helicase_UvrD-like_C"/>
</dbReference>
<evidence type="ECO:0000256" key="8">
    <source>
        <dbReference type="ARBA" id="ARBA00023125"/>
    </source>
</evidence>
<dbReference type="PROSITE" id="PS51198">
    <property type="entry name" value="UVRD_HELICASE_ATP_BIND"/>
    <property type="match status" value="1"/>
</dbReference>
<reference evidence="19" key="1">
    <citation type="submission" date="2020-07" db="EMBL/GenBank/DDBJ databases">
        <title>Huge and variable diversity of episymbiotic CPR bacteria and DPANN archaea in groundwater ecosystems.</title>
        <authorList>
            <person name="He C.Y."/>
            <person name="Keren R."/>
            <person name="Whittaker M."/>
            <person name="Farag I.F."/>
            <person name="Doudna J."/>
            <person name="Cate J.H.D."/>
            <person name="Banfield J.F."/>
        </authorList>
    </citation>
    <scope>NUCLEOTIDE SEQUENCE</scope>
    <source>
        <strain evidence="19">NC_groundwater_1586_Pr3_B-0.1um_66_15</strain>
    </source>
</reference>